<dbReference type="CDD" id="cd06170">
    <property type="entry name" value="LuxR_C_like"/>
    <property type="match status" value="1"/>
</dbReference>
<dbReference type="GO" id="GO:0003677">
    <property type="term" value="F:DNA binding"/>
    <property type="evidence" value="ECO:0007669"/>
    <property type="project" value="UniProtKB-KW"/>
</dbReference>
<dbReference type="PRINTS" id="PR00038">
    <property type="entry name" value="HTHLUXR"/>
</dbReference>
<dbReference type="PROSITE" id="PS50110">
    <property type="entry name" value="RESPONSE_REGULATORY"/>
    <property type="match status" value="1"/>
</dbReference>
<dbReference type="Pfam" id="PF00196">
    <property type="entry name" value="GerE"/>
    <property type="match status" value="1"/>
</dbReference>
<dbReference type="PANTHER" id="PTHR43214:SF42">
    <property type="entry name" value="TRANSCRIPTIONAL REGULATORY PROTEIN DESR"/>
    <property type="match status" value="1"/>
</dbReference>
<dbReference type="AlphaFoldDB" id="A0A2R7YY22"/>
<evidence type="ECO:0000313" key="5">
    <source>
        <dbReference type="EMBL" id="PUA81194.1"/>
    </source>
</evidence>
<feature type="domain" description="HTH luxR-type" evidence="3">
    <location>
        <begin position="162"/>
        <end position="232"/>
    </location>
</feature>
<evidence type="ECO:0000259" key="4">
    <source>
        <dbReference type="PROSITE" id="PS50110"/>
    </source>
</evidence>
<keyword evidence="1" id="KW-0238">DNA-binding</keyword>
<accession>A0A2R7YY22</accession>
<dbReference type="SUPFAM" id="SSF46894">
    <property type="entry name" value="C-terminal effector domain of the bipartite response regulators"/>
    <property type="match status" value="1"/>
</dbReference>
<evidence type="ECO:0000313" key="6">
    <source>
        <dbReference type="Proteomes" id="UP000244867"/>
    </source>
</evidence>
<comment type="caution">
    <text evidence="5">The sequence shown here is derived from an EMBL/GenBank/DDBJ whole genome shotgun (WGS) entry which is preliminary data.</text>
</comment>
<dbReference type="SUPFAM" id="SSF52172">
    <property type="entry name" value="CheY-like"/>
    <property type="match status" value="1"/>
</dbReference>
<dbReference type="GO" id="GO:0000160">
    <property type="term" value="P:phosphorelay signal transduction system"/>
    <property type="evidence" value="ECO:0007669"/>
    <property type="project" value="InterPro"/>
</dbReference>
<reference evidence="5 6" key="1">
    <citation type="submission" date="2018-03" db="EMBL/GenBank/DDBJ databases">
        <authorList>
            <person name="Keele B.F."/>
        </authorList>
    </citation>
    <scope>NUCLEOTIDE SEQUENCE [LARGE SCALE GENOMIC DNA]</scope>
    <source>
        <strain evidence="5 6">IB-3</strain>
    </source>
</reference>
<keyword evidence="6" id="KW-1185">Reference proteome</keyword>
<proteinExistence type="predicted"/>
<dbReference type="Proteomes" id="UP000244867">
    <property type="component" value="Unassembled WGS sequence"/>
</dbReference>
<dbReference type="InterPro" id="IPR016032">
    <property type="entry name" value="Sig_transdc_resp-reg_C-effctor"/>
</dbReference>
<dbReference type="InterPro" id="IPR001789">
    <property type="entry name" value="Sig_transdc_resp-reg_receiver"/>
</dbReference>
<gene>
    <name evidence="5" type="ORF">C7S10_09135</name>
</gene>
<dbReference type="GO" id="GO:0006355">
    <property type="term" value="P:regulation of DNA-templated transcription"/>
    <property type="evidence" value="ECO:0007669"/>
    <property type="project" value="InterPro"/>
</dbReference>
<organism evidence="5 6">
    <name type="scientific">Nocardioides currus</name>
    <dbReference type="NCBI Taxonomy" id="2133958"/>
    <lineage>
        <taxon>Bacteria</taxon>
        <taxon>Bacillati</taxon>
        <taxon>Actinomycetota</taxon>
        <taxon>Actinomycetes</taxon>
        <taxon>Propionibacteriales</taxon>
        <taxon>Nocardioidaceae</taxon>
        <taxon>Nocardioides</taxon>
    </lineage>
</organism>
<dbReference type="InterPro" id="IPR039420">
    <property type="entry name" value="WalR-like"/>
</dbReference>
<protein>
    <recommendedName>
        <fullName evidence="7">DNA-binding response regulator</fullName>
    </recommendedName>
</protein>
<dbReference type="SMART" id="SM00421">
    <property type="entry name" value="HTH_LUXR"/>
    <property type="match status" value="1"/>
</dbReference>
<dbReference type="PANTHER" id="PTHR43214">
    <property type="entry name" value="TWO-COMPONENT RESPONSE REGULATOR"/>
    <property type="match status" value="1"/>
</dbReference>
<keyword evidence="2" id="KW-0597">Phosphoprotein</keyword>
<evidence type="ECO:0008006" key="7">
    <source>
        <dbReference type="Google" id="ProtNLM"/>
    </source>
</evidence>
<evidence type="ECO:0000256" key="2">
    <source>
        <dbReference type="PROSITE-ProRule" id="PRU00169"/>
    </source>
</evidence>
<feature type="domain" description="Response regulatory" evidence="4">
    <location>
        <begin position="30"/>
        <end position="145"/>
    </location>
</feature>
<evidence type="ECO:0000259" key="3">
    <source>
        <dbReference type="PROSITE" id="PS50043"/>
    </source>
</evidence>
<dbReference type="InterPro" id="IPR000792">
    <property type="entry name" value="Tscrpt_reg_LuxR_C"/>
</dbReference>
<dbReference type="PROSITE" id="PS50043">
    <property type="entry name" value="HTH_LUXR_2"/>
    <property type="match status" value="1"/>
</dbReference>
<evidence type="ECO:0000256" key="1">
    <source>
        <dbReference type="ARBA" id="ARBA00023125"/>
    </source>
</evidence>
<feature type="modified residue" description="4-aspartylphosphate" evidence="2">
    <location>
        <position position="80"/>
    </location>
</feature>
<name>A0A2R7YY22_9ACTN</name>
<dbReference type="EMBL" id="PYXZ01000003">
    <property type="protein sequence ID" value="PUA81194.1"/>
    <property type="molecule type" value="Genomic_DNA"/>
</dbReference>
<dbReference type="Gene3D" id="3.40.50.2300">
    <property type="match status" value="1"/>
</dbReference>
<sequence>MTRTPMTGYPLPMTSLPPTGSPTIASTVLSVAVLDNQEVVRDGVAAAVGRHADDLRMVGSYAAVPDVDLSSPGPDVLVLDLYLGRDDELVLDHIPALVGWAGVVVLHTAEEKPVPLRRALGQGVHGIVLKNDGTEALVRVIRSAAAGDFVCSSVVAEALINDPALAPRLTGREVEVLVNLRDGLTQRQVGSRMKVAEETVRAHLKSIRGKYVVAERDVTNAGSLVREAGRDGWI</sequence>
<dbReference type="InterPro" id="IPR011006">
    <property type="entry name" value="CheY-like_superfamily"/>
</dbReference>